<organism evidence="1 2">
    <name type="scientific">Caerostris extrusa</name>
    <name type="common">Bark spider</name>
    <name type="synonym">Caerostris bankana</name>
    <dbReference type="NCBI Taxonomy" id="172846"/>
    <lineage>
        <taxon>Eukaryota</taxon>
        <taxon>Metazoa</taxon>
        <taxon>Ecdysozoa</taxon>
        <taxon>Arthropoda</taxon>
        <taxon>Chelicerata</taxon>
        <taxon>Arachnida</taxon>
        <taxon>Araneae</taxon>
        <taxon>Araneomorphae</taxon>
        <taxon>Entelegynae</taxon>
        <taxon>Araneoidea</taxon>
        <taxon>Araneidae</taxon>
        <taxon>Caerostris</taxon>
    </lineage>
</organism>
<gene>
    <name evidence="1" type="ORF">CEXT_51511</name>
</gene>
<reference evidence="1 2" key="1">
    <citation type="submission" date="2021-06" db="EMBL/GenBank/DDBJ databases">
        <title>Caerostris extrusa draft genome.</title>
        <authorList>
            <person name="Kono N."/>
            <person name="Arakawa K."/>
        </authorList>
    </citation>
    <scope>NUCLEOTIDE SEQUENCE [LARGE SCALE GENOMIC DNA]</scope>
</reference>
<dbReference type="AlphaFoldDB" id="A0AAV4N713"/>
<accession>A0AAV4N713</accession>
<dbReference type="Proteomes" id="UP001054945">
    <property type="component" value="Unassembled WGS sequence"/>
</dbReference>
<name>A0AAV4N713_CAEEX</name>
<keyword evidence="2" id="KW-1185">Reference proteome</keyword>
<dbReference type="EMBL" id="BPLR01002952">
    <property type="protein sequence ID" value="GIX79580.1"/>
    <property type="molecule type" value="Genomic_DNA"/>
</dbReference>
<evidence type="ECO:0000313" key="2">
    <source>
        <dbReference type="Proteomes" id="UP001054945"/>
    </source>
</evidence>
<proteinExistence type="predicted"/>
<evidence type="ECO:0000313" key="1">
    <source>
        <dbReference type="EMBL" id="GIX79580.1"/>
    </source>
</evidence>
<sequence length="99" mass="10541">MSSVVPFQPLLLPPKGSPESSLLEFHLYFKRGPSLSLVVLSGLSFEKCGGKGFSRMFANLINGPSLVPPLPKSIRFSCRVIKGQKGVVGIPVRVSAGSN</sequence>
<protein>
    <submittedName>
        <fullName evidence="1">Uncharacterized protein</fullName>
    </submittedName>
</protein>
<comment type="caution">
    <text evidence="1">The sequence shown here is derived from an EMBL/GenBank/DDBJ whole genome shotgun (WGS) entry which is preliminary data.</text>
</comment>